<organism evidence="1 2">
    <name type="scientific">Phytohabitans flavus</name>
    <dbReference type="NCBI Taxonomy" id="1076124"/>
    <lineage>
        <taxon>Bacteria</taxon>
        <taxon>Bacillati</taxon>
        <taxon>Actinomycetota</taxon>
        <taxon>Actinomycetes</taxon>
        <taxon>Micromonosporales</taxon>
        <taxon>Micromonosporaceae</taxon>
    </lineage>
</organism>
<dbReference type="EMBL" id="AP022870">
    <property type="protein sequence ID" value="BCB74853.1"/>
    <property type="molecule type" value="Genomic_DNA"/>
</dbReference>
<proteinExistence type="predicted"/>
<name>A0A6F8XM20_9ACTN</name>
<dbReference type="KEGG" id="pfla:Pflav_012630"/>
<evidence type="ECO:0000313" key="1">
    <source>
        <dbReference type="EMBL" id="BCB74853.1"/>
    </source>
</evidence>
<protein>
    <recommendedName>
        <fullName evidence="3">Baseplate protein J-like domain-containing protein</fullName>
    </recommendedName>
</protein>
<dbReference type="AlphaFoldDB" id="A0A6F8XM20"/>
<sequence>MVTITHAEPLTGGELRWPDVRYREVALRAPRSLWRVDAIEFAVSLIPGVRQVVVRDSWSGLDLSESVFGGFRFVERLFSTERDIASPYFVSVLVAPTPAALWEGPDGLRAAVEAEIEDLRPISIFPRVERAQEVGIGIAGLLTVEGLPLPAGSTDVVNASSPARALKVRLLDRVRAYVEGLRFGEPVRWAEVLHALMNEPGVADVTDLRLLRYPPGLDVVDLTDLATVDDLETFSCGENIRLLPTQVPVLVDDDTRLVVA</sequence>
<gene>
    <name evidence="1" type="ORF">Pflav_012630</name>
</gene>
<reference evidence="1 2" key="2">
    <citation type="submission" date="2020-03" db="EMBL/GenBank/DDBJ databases">
        <authorList>
            <person name="Ichikawa N."/>
            <person name="Kimura A."/>
            <person name="Kitahashi Y."/>
            <person name="Uohara A."/>
        </authorList>
    </citation>
    <scope>NUCLEOTIDE SEQUENCE [LARGE SCALE GENOMIC DNA]</scope>
    <source>
        <strain evidence="1 2">NBRC 107702</strain>
    </source>
</reference>
<dbReference type="Proteomes" id="UP000502508">
    <property type="component" value="Chromosome"/>
</dbReference>
<evidence type="ECO:0008006" key="3">
    <source>
        <dbReference type="Google" id="ProtNLM"/>
    </source>
</evidence>
<accession>A0A6F8XM20</accession>
<evidence type="ECO:0000313" key="2">
    <source>
        <dbReference type="Proteomes" id="UP000502508"/>
    </source>
</evidence>
<keyword evidence="2" id="KW-1185">Reference proteome</keyword>
<reference evidence="1 2" key="1">
    <citation type="submission" date="2020-03" db="EMBL/GenBank/DDBJ databases">
        <title>Whole genome shotgun sequence of Phytohabitans flavus NBRC 107702.</title>
        <authorList>
            <person name="Komaki H."/>
            <person name="Tamura T."/>
        </authorList>
    </citation>
    <scope>NUCLEOTIDE SEQUENCE [LARGE SCALE GENOMIC DNA]</scope>
    <source>
        <strain evidence="1 2">NBRC 107702</strain>
    </source>
</reference>